<organism evidence="2 3">
    <name type="scientific">Steccherinum ochraceum</name>
    <dbReference type="NCBI Taxonomy" id="92696"/>
    <lineage>
        <taxon>Eukaryota</taxon>
        <taxon>Fungi</taxon>
        <taxon>Dikarya</taxon>
        <taxon>Basidiomycota</taxon>
        <taxon>Agaricomycotina</taxon>
        <taxon>Agaricomycetes</taxon>
        <taxon>Polyporales</taxon>
        <taxon>Steccherinaceae</taxon>
        <taxon>Steccherinum</taxon>
    </lineage>
</organism>
<feature type="region of interest" description="Disordered" evidence="1">
    <location>
        <begin position="235"/>
        <end position="258"/>
    </location>
</feature>
<feature type="region of interest" description="Disordered" evidence="1">
    <location>
        <begin position="380"/>
        <end position="420"/>
    </location>
</feature>
<comment type="caution">
    <text evidence="2">The sequence shown here is derived from an EMBL/GenBank/DDBJ whole genome shotgun (WGS) entry which is preliminary data.</text>
</comment>
<gene>
    <name evidence="2" type="ORF">EIP91_004061</name>
</gene>
<sequence length="465" mass="50778">MLESPTILGEPTLSVLPPELLIPIFTYASTDGGPTARALQLTCRAFHALLVATSINIQFAAVCGVRRLKGFLEAVKGREEGTRRGVESLFLAFEDGVERTGVEESVGYAAESYALMLSILQTIHAPHLRILYLTYSPSTPTPFPILPTLFPSLTNLHINGPLTPSSFTSSVPAPLLKHVHIHRYAEFPRATREALMCVCPGVRSLHVKSTSYGMPVAEDGVVLFLQGYLNWREEEEVLPVDEDGDEDDDDEEEGDDNAEDQEFVLGLPPHIGPDAAHPLPVEAQQAQAQRRRRHPPLPPPYPPTLRNLVISFAPQYMAEPGDLPNYAFHPNVFHYRREVLLVKEMQAERGGGRVGGFGGEEEGGMASAVSLTSAFSTSTRYYSDSSSEDDDSDRSSSPWHDNNDASSQPSHPPTPTSNINTLAHSQTLWVEVESRFCVILPASGATRKFIPSDVGSETVSPINAS</sequence>
<protein>
    <recommendedName>
        <fullName evidence="4">F-box domain-containing protein</fullName>
    </recommendedName>
</protein>
<feature type="region of interest" description="Disordered" evidence="1">
    <location>
        <begin position="282"/>
        <end position="302"/>
    </location>
</feature>
<accession>A0A4V2MW10</accession>
<evidence type="ECO:0000313" key="2">
    <source>
        <dbReference type="EMBL" id="TCD64457.1"/>
    </source>
</evidence>
<evidence type="ECO:0000256" key="1">
    <source>
        <dbReference type="SAM" id="MobiDB-lite"/>
    </source>
</evidence>
<dbReference type="Proteomes" id="UP000292702">
    <property type="component" value="Unassembled WGS sequence"/>
</dbReference>
<keyword evidence="3" id="KW-1185">Reference proteome</keyword>
<name>A0A4V2MW10_9APHY</name>
<evidence type="ECO:0008006" key="4">
    <source>
        <dbReference type="Google" id="ProtNLM"/>
    </source>
</evidence>
<reference evidence="2 3" key="1">
    <citation type="submission" date="2018-11" db="EMBL/GenBank/DDBJ databases">
        <title>Genome assembly of Steccherinum ochraceum LE-BIN_3174, the white-rot fungus of the Steccherinaceae family (The Residual Polyporoid clade, Polyporales, Basidiomycota).</title>
        <authorList>
            <person name="Fedorova T.V."/>
            <person name="Glazunova O.A."/>
            <person name="Landesman E.O."/>
            <person name="Moiseenko K.V."/>
            <person name="Psurtseva N.V."/>
            <person name="Savinova O.S."/>
            <person name="Shakhova N.V."/>
            <person name="Tyazhelova T.V."/>
            <person name="Vasina D.V."/>
        </authorList>
    </citation>
    <scope>NUCLEOTIDE SEQUENCE [LARGE SCALE GENOMIC DNA]</scope>
    <source>
        <strain evidence="2 3">LE-BIN_3174</strain>
    </source>
</reference>
<dbReference type="AlphaFoldDB" id="A0A4V2MW10"/>
<proteinExistence type="predicted"/>
<evidence type="ECO:0000313" key="3">
    <source>
        <dbReference type="Proteomes" id="UP000292702"/>
    </source>
</evidence>
<dbReference type="EMBL" id="RWJN01000235">
    <property type="protein sequence ID" value="TCD64457.1"/>
    <property type="molecule type" value="Genomic_DNA"/>
</dbReference>